<dbReference type="Pfam" id="PF08534">
    <property type="entry name" value="Redoxin"/>
    <property type="match status" value="1"/>
</dbReference>
<evidence type="ECO:0000313" key="2">
    <source>
        <dbReference type="EMBL" id="MCG4961225.1"/>
    </source>
</evidence>
<dbReference type="AlphaFoldDB" id="A0AAW5CHK4"/>
<dbReference type="PANTHER" id="PTHR42852:SF17">
    <property type="entry name" value="THIOREDOXIN-LIKE PROTEIN HI_1115"/>
    <property type="match status" value="1"/>
</dbReference>
<name>A0AAW5CHK4_9BACT</name>
<feature type="domain" description="Thioredoxin" evidence="1">
    <location>
        <begin position="326"/>
        <end position="479"/>
    </location>
</feature>
<dbReference type="EMBL" id="JAKNDN010000032">
    <property type="protein sequence ID" value="MCG4961225.1"/>
    <property type="molecule type" value="Genomic_DNA"/>
</dbReference>
<dbReference type="PROSITE" id="PS51352">
    <property type="entry name" value="THIOREDOXIN_2"/>
    <property type="match status" value="1"/>
</dbReference>
<protein>
    <submittedName>
        <fullName evidence="2">TlpA family protein disulfide reductase</fullName>
    </submittedName>
</protein>
<proteinExistence type="predicted"/>
<accession>A0AAW5CHK4</accession>
<reference evidence="2" key="1">
    <citation type="submission" date="2022-01" db="EMBL/GenBank/DDBJ databases">
        <title>Collection of gut derived symbiotic bacterial strains cultured from healthy donors.</title>
        <authorList>
            <person name="Lin H."/>
            <person name="Kohout C."/>
            <person name="Waligurski E."/>
            <person name="Pamer E.G."/>
        </authorList>
    </citation>
    <scope>NUCLEOTIDE SEQUENCE</scope>
    <source>
        <strain evidence="2">DFI.1.149</strain>
    </source>
</reference>
<dbReference type="GO" id="GO:0016491">
    <property type="term" value="F:oxidoreductase activity"/>
    <property type="evidence" value="ECO:0007669"/>
    <property type="project" value="InterPro"/>
</dbReference>
<sequence>MRFGCLILLMFVVLACGREKKKETVNPLAYAVITGHIKNRQVYPQQSALKVIIPSYWNAQTIQECAIRPDHTFTFRFQPLALRDISIETFIPYLLIRPGDSLHIELDFAKLNKVEFSGTAGKLNQDLYAYTDGEGYYLEQRAGTDDQKLPVTAFRKKMDNEREVRLQRILRFAKKYQIGKDLQKWIMKGLEAEYYDLLLEYGSLHSFLTSDTVPAGFFNFDAALENLFTGEVIHSRLFELAAKFRTRPGLIKDTLQNSTEILMRTASSTKNKVLSQFMVAFLFDTHLGFNDVTFFEENRDFFDGHVTLPILREPLLRKYETKKVYLNNPKPVSDAMLYGVTPENGKMIIAGEGMRKLQQVIQANKGKVILINFWGGCPAAIDNLSILNDLSEVYKNDEVAFVSIADDDPIIRKWADDYDLKGQKYFWPDPDTREIMKNWHIFWSPYYLLIDKEGVIVDYGSHILPRMDRTREKIDCLLEE</sequence>
<evidence type="ECO:0000259" key="1">
    <source>
        <dbReference type="PROSITE" id="PS51352"/>
    </source>
</evidence>
<dbReference type="PANTHER" id="PTHR42852">
    <property type="entry name" value="THIOL:DISULFIDE INTERCHANGE PROTEIN DSBE"/>
    <property type="match status" value="1"/>
</dbReference>
<dbReference type="CDD" id="cd02966">
    <property type="entry name" value="TlpA_like_family"/>
    <property type="match status" value="1"/>
</dbReference>
<organism evidence="2 3">
    <name type="scientific">Odoribacter splanchnicus</name>
    <dbReference type="NCBI Taxonomy" id="28118"/>
    <lineage>
        <taxon>Bacteria</taxon>
        <taxon>Pseudomonadati</taxon>
        <taxon>Bacteroidota</taxon>
        <taxon>Bacteroidia</taxon>
        <taxon>Bacteroidales</taxon>
        <taxon>Odoribacteraceae</taxon>
        <taxon>Odoribacter</taxon>
    </lineage>
</organism>
<evidence type="ECO:0000313" key="3">
    <source>
        <dbReference type="Proteomes" id="UP001199750"/>
    </source>
</evidence>
<comment type="caution">
    <text evidence="2">The sequence shown here is derived from an EMBL/GenBank/DDBJ whole genome shotgun (WGS) entry which is preliminary data.</text>
</comment>
<dbReference type="Proteomes" id="UP001199750">
    <property type="component" value="Unassembled WGS sequence"/>
</dbReference>
<dbReference type="PROSITE" id="PS51257">
    <property type="entry name" value="PROKAR_LIPOPROTEIN"/>
    <property type="match status" value="1"/>
</dbReference>
<dbReference type="InterPro" id="IPR013740">
    <property type="entry name" value="Redoxin"/>
</dbReference>
<gene>
    <name evidence="2" type="ORF">L0P03_15410</name>
</gene>
<dbReference type="RefSeq" id="WP_217773972.1">
    <property type="nucleotide sequence ID" value="NZ_JAHONW010000009.1"/>
</dbReference>
<dbReference type="InterPro" id="IPR050553">
    <property type="entry name" value="Thioredoxin_ResA/DsbE_sf"/>
</dbReference>
<dbReference type="InterPro" id="IPR013766">
    <property type="entry name" value="Thioredoxin_domain"/>
</dbReference>